<evidence type="ECO:0000259" key="5">
    <source>
        <dbReference type="Pfam" id="PF19278"/>
    </source>
</evidence>
<dbReference type="InterPro" id="IPR002821">
    <property type="entry name" value="Hydantoinase_A"/>
</dbReference>
<keyword evidence="7" id="KW-1185">Reference proteome</keyword>
<dbReference type="Pfam" id="PF19278">
    <property type="entry name" value="Hydant_A_C"/>
    <property type="match status" value="1"/>
</dbReference>
<gene>
    <name evidence="6" type="ORF">JYU06_01645</name>
</gene>
<accession>A0ABS3AW42</accession>
<evidence type="ECO:0000313" key="7">
    <source>
        <dbReference type="Proteomes" id="UP000717534"/>
    </source>
</evidence>
<dbReference type="PANTHER" id="PTHR11365">
    <property type="entry name" value="5-OXOPROLINASE RELATED"/>
    <property type="match status" value="1"/>
</dbReference>
<comment type="caution">
    <text evidence="6">The sequence shown here is derived from an EMBL/GenBank/DDBJ whole genome shotgun (WGS) entry which is preliminary data.</text>
</comment>
<dbReference type="InterPro" id="IPR049517">
    <property type="entry name" value="ACX-like_C"/>
</dbReference>
<feature type="domain" description="Hydantoinase/oxoprolinase N-terminal" evidence="4">
    <location>
        <begin position="8"/>
        <end position="210"/>
    </location>
</feature>
<organism evidence="6 7">
    <name type="scientific">Desulfotalea psychrophila</name>
    <dbReference type="NCBI Taxonomy" id="84980"/>
    <lineage>
        <taxon>Bacteria</taxon>
        <taxon>Pseudomonadati</taxon>
        <taxon>Thermodesulfobacteriota</taxon>
        <taxon>Desulfobulbia</taxon>
        <taxon>Desulfobulbales</taxon>
        <taxon>Desulfocapsaceae</taxon>
        <taxon>Desulfotalea</taxon>
    </lineage>
</organism>
<evidence type="ECO:0000259" key="3">
    <source>
        <dbReference type="Pfam" id="PF02538"/>
    </source>
</evidence>
<evidence type="ECO:0000313" key="6">
    <source>
        <dbReference type="EMBL" id="MBN4068216.1"/>
    </source>
</evidence>
<dbReference type="Pfam" id="PF02538">
    <property type="entry name" value="Hydantoinase_B"/>
    <property type="match status" value="1"/>
</dbReference>
<dbReference type="InterPro" id="IPR008040">
    <property type="entry name" value="Hydant_A_N"/>
</dbReference>
<sequence length="1258" mass="136259">MADSNLFRFSIDRGGTFTDVYAEVPGEPGFKIVKLLSEDPANYDDAPREGIRRILAEYSRDVGEELIDASQIEWIRMGTTVATNALLERKGARCALITSKGFGDILQIGNQDRPHIFDLQIQKPDLLYEKVIEVNERLRPLQADEQPETDILSGVTGEHFAVLSKPDLTALKPRLEELLASGITSLAVVFLHAYACPQHEQAVGKLATETGFTQISLSSQVSPMVKLVSRGDTTMVDSYLTPHIRRYLESFKKGFTDNLAGTQLLFMQSDGGLAPAEDFTGSRAILSGPAGGVVGYAMTTYNEETKKPVIGFDMGGTSTDISRYGGKYDLSFETRIAGVRIQAPQLDIRTVAAGGGSRLFFDNGMFLVGPESAGAHPGPVCYRKNGYLTITDANLVLGRLQPDYFPKIFGPNENQPLDFAESYRQMAELTETINAFYKKSNRPPLTVEETALGFLEVANEVMVRPIREVSVMRGFDIKDHVLATFGGAGAQHACAIAGSLGISTLFIHRFAGILSAYGIGLADTIVEKQQPAAQILTKDKNALPGLLNKLSCLQQKAEQELSKQGIADKAIESLHYLNIRYQGTDTPIMVEEPVDGDFVKAFKTAYQREFGFELSDQEIVVDDLRVRSIGRGSKLKSFPLPVSDAPLQKQSTVSCYFTGGWQQTDLYNLNDLQAGHTIQGPAILIQDTSTMVIEPGCSAEITRHGNVEIQIGNNEKHNRLDTAVDPVQLAIFSNLFMSIAEQMGRMLQKTAISTNIKERLDFSCALFGSNGNLVANAPHVPVHLGAMSEAVKEQIRRVNNINPGDVLVANHPAAGGSHLPDITVMTPVFQAGGKTNTIIFWVASRGHHADIGGISPGSMPPGSRQLIEEGAAVFSFKLVENGLFQEQGITDLLMAPGEIKSEKGRPAISGTRALGDNLSDLKAQVAANQKGIDLILEMIESYGLEVVQAYMLHIQETAENAVRTSLCKLSRNQGLKERDTVTATEYLDDGSPIVLALTIDRSDGSGVFDFSGTGEELWGNLNAPRAVTQSAILYSLRCLVEKDIPLNHGCLIPITLIIPEGSLLDPSPVAAVVGGNVLTSQRVVDVVLKAFGVAAGSQGCMNNLTFGNEQFAYYETIGGGAGAGPDWHGQSGVHTHMTNTRITDPEILERRYPVLLREFSIRKGSGGKGKYNGGDGLIREIEFLEPLNVAILSERRVFPPYGLSGGQPGSKGKNIFICNDGRRLNFGGKNEILAKAGDSFRILTPGGGGYGRTLRKKT</sequence>
<dbReference type="EMBL" id="JAFITO010000007">
    <property type="protein sequence ID" value="MBN4068216.1"/>
    <property type="molecule type" value="Genomic_DNA"/>
</dbReference>
<dbReference type="InterPro" id="IPR003692">
    <property type="entry name" value="Hydantoinase_B"/>
</dbReference>
<evidence type="ECO:0000259" key="4">
    <source>
        <dbReference type="Pfam" id="PF05378"/>
    </source>
</evidence>
<name>A0ABS3AW42_9BACT</name>
<evidence type="ECO:0000256" key="1">
    <source>
        <dbReference type="ARBA" id="ARBA00010403"/>
    </source>
</evidence>
<dbReference type="PANTHER" id="PTHR11365:SF2">
    <property type="entry name" value="5-OXOPROLINASE"/>
    <property type="match status" value="1"/>
</dbReference>
<protein>
    <submittedName>
        <fullName evidence="6">Hydantoinase B/oxoprolinase family protein</fullName>
    </submittedName>
</protein>
<dbReference type="InterPro" id="IPR045079">
    <property type="entry name" value="Oxoprolinase-like"/>
</dbReference>
<feature type="domain" description="Hydantoinase A/oxoprolinase" evidence="2">
    <location>
        <begin position="230"/>
        <end position="526"/>
    </location>
</feature>
<feature type="domain" description="Acetophenone carboxylase-like C-terminal" evidence="5">
    <location>
        <begin position="551"/>
        <end position="704"/>
    </location>
</feature>
<comment type="similarity">
    <text evidence="1">Belongs to the oxoprolinase family.</text>
</comment>
<reference evidence="6 7" key="1">
    <citation type="submission" date="2021-02" db="EMBL/GenBank/DDBJ databases">
        <title>Activity-based single-cell genomes from oceanic crustal fluid captures similar information to metagenomic and metatranscriptomic surveys with orders of magnitude less sampling.</title>
        <authorList>
            <person name="D'Angelo T.S."/>
            <person name="Orcutt B.N."/>
        </authorList>
    </citation>
    <scope>NUCLEOTIDE SEQUENCE [LARGE SCALE GENOMIC DNA]</scope>
    <source>
        <strain evidence="6">AH-315-G02</strain>
    </source>
</reference>
<proteinExistence type="inferred from homology"/>
<dbReference type="Proteomes" id="UP000717534">
    <property type="component" value="Unassembled WGS sequence"/>
</dbReference>
<dbReference type="Pfam" id="PF05378">
    <property type="entry name" value="Hydant_A_N"/>
    <property type="match status" value="1"/>
</dbReference>
<evidence type="ECO:0000259" key="2">
    <source>
        <dbReference type="Pfam" id="PF01968"/>
    </source>
</evidence>
<feature type="domain" description="Hydantoinase B/oxoprolinase" evidence="3">
    <location>
        <begin position="725"/>
        <end position="1252"/>
    </location>
</feature>
<dbReference type="Pfam" id="PF01968">
    <property type="entry name" value="Hydantoinase_A"/>
    <property type="match status" value="1"/>
</dbReference>